<accession>A0ABS3ARU7</accession>
<dbReference type="Gene3D" id="3.90.1720.10">
    <property type="entry name" value="endopeptidase domain like (from Nostoc punctiforme)"/>
    <property type="match status" value="1"/>
</dbReference>
<evidence type="ECO:0000313" key="1">
    <source>
        <dbReference type="EMBL" id="MBN4067108.1"/>
    </source>
</evidence>
<dbReference type="EMBL" id="JAFITR010000066">
    <property type="protein sequence ID" value="MBN4067108.1"/>
    <property type="molecule type" value="Genomic_DNA"/>
</dbReference>
<proteinExistence type="predicted"/>
<organism evidence="1 2">
    <name type="scientific">Simkania negevensis</name>
    <dbReference type="NCBI Taxonomy" id="83561"/>
    <lineage>
        <taxon>Bacteria</taxon>
        <taxon>Pseudomonadati</taxon>
        <taxon>Chlamydiota</taxon>
        <taxon>Chlamydiia</taxon>
        <taxon>Parachlamydiales</taxon>
        <taxon>Simkaniaceae</taxon>
        <taxon>Simkania</taxon>
    </lineage>
</organism>
<dbReference type="InterPro" id="IPR038765">
    <property type="entry name" value="Papain-like_cys_pep_sf"/>
</dbReference>
<comment type="caution">
    <text evidence="1">The sequence shown here is derived from an EMBL/GenBank/DDBJ whole genome shotgun (WGS) entry which is preliminary data.</text>
</comment>
<sequence length="409" mass="46010">MSQRLLSYSLLSLILFCLPLSLHGKKLDTPLRSVVVVPVADLVFSPMQKARAGVDVKKAYNELPLSRGSTSKPALRAHQVLFNELVYIWEEEGPEVRVELANVFFTPHGEKSRHSLFWTLKSNVIPVETLEKRGITTSLLPSPVNYRHPKSIEAAKNVIVLQLPFQEKESGRVFSVGTRFVSTGYSDNKKSYFVAVLDPSAEKMMTMAIPQEQCIVHRHRTHEEKIHHFVALLKSWSNRQTGYIPYVLGGKSWTRLEQNRGSIEGKAGVKTGFDCSSIILAAAQVCEIPYFYMNTTTAAKYLEPLKKGESIREGDLIIYPGHVLVVSDLRKNRILEARGYSSGFGKVHELPISEVFGGITSYRSLVNAYHTNKSFLRLDEGGGGEKKIHAFTIYKIRSAFHPHLITKKR</sequence>
<dbReference type="Proteomes" id="UP000722121">
    <property type="component" value="Unassembled WGS sequence"/>
</dbReference>
<reference evidence="1 2" key="1">
    <citation type="submission" date="2021-02" db="EMBL/GenBank/DDBJ databases">
        <title>Activity-based single-cell genomes from oceanic crustal fluid captures similar information to metagenomic and metatranscriptomic surveys with orders of magnitude less sampling.</title>
        <authorList>
            <person name="D'Angelo T.S."/>
            <person name="Orcutt B.N."/>
        </authorList>
    </citation>
    <scope>NUCLEOTIDE SEQUENCE [LARGE SCALE GENOMIC DNA]</scope>
    <source>
        <strain evidence="1">AH-315-G07</strain>
    </source>
</reference>
<evidence type="ECO:0000313" key="2">
    <source>
        <dbReference type="Proteomes" id="UP000722121"/>
    </source>
</evidence>
<gene>
    <name evidence="1" type="ORF">JYU14_03390</name>
</gene>
<evidence type="ECO:0008006" key="3">
    <source>
        <dbReference type="Google" id="ProtNLM"/>
    </source>
</evidence>
<keyword evidence="2" id="KW-1185">Reference proteome</keyword>
<name>A0ABS3ARU7_9BACT</name>
<protein>
    <recommendedName>
        <fullName evidence="3">NlpC/P60 domain-containing protein</fullName>
    </recommendedName>
</protein>
<dbReference type="SUPFAM" id="SSF54001">
    <property type="entry name" value="Cysteine proteinases"/>
    <property type="match status" value="1"/>
</dbReference>